<gene>
    <name evidence="4" type="ORF">KO508_14370</name>
</gene>
<feature type="transmembrane region" description="Helical" evidence="2">
    <location>
        <begin position="140"/>
        <end position="158"/>
    </location>
</feature>
<feature type="domain" description="Transglutaminase-like" evidence="3">
    <location>
        <begin position="415"/>
        <end position="486"/>
    </location>
</feature>
<keyword evidence="5" id="KW-1185">Reference proteome</keyword>
<reference evidence="4 5" key="1">
    <citation type="submission" date="2021-05" db="EMBL/GenBank/DDBJ databases">
        <title>Draft genomes of bacteria isolated from model marine particles.</title>
        <authorList>
            <person name="Datta M.S."/>
            <person name="Schwartzman J.A."/>
            <person name="Enke T.N."/>
            <person name="Saavedra J."/>
            <person name="Cermak N."/>
            <person name="Cordero O.X."/>
        </authorList>
    </citation>
    <scope>NUCLEOTIDE SEQUENCE [LARGE SCALE GENOMIC DNA]</scope>
    <source>
        <strain evidence="4 5">D2M19</strain>
    </source>
</reference>
<dbReference type="SMART" id="SM00460">
    <property type="entry name" value="TGc"/>
    <property type="match status" value="1"/>
</dbReference>
<proteinExistence type="predicted"/>
<dbReference type="Pfam" id="PF11992">
    <property type="entry name" value="TgpA_N"/>
    <property type="match status" value="1"/>
</dbReference>
<evidence type="ECO:0000256" key="2">
    <source>
        <dbReference type="SAM" id="Phobius"/>
    </source>
</evidence>
<protein>
    <submittedName>
        <fullName evidence="4">DUF3488 domain-containing protein</fullName>
    </submittedName>
</protein>
<evidence type="ECO:0000313" key="4">
    <source>
        <dbReference type="EMBL" id="MBU2875188.1"/>
    </source>
</evidence>
<dbReference type="Pfam" id="PF13559">
    <property type="entry name" value="DUF4129"/>
    <property type="match status" value="1"/>
</dbReference>
<evidence type="ECO:0000259" key="3">
    <source>
        <dbReference type="SMART" id="SM00460"/>
    </source>
</evidence>
<name>A0ABS6AAN3_9GAMM</name>
<dbReference type="Proteomes" id="UP000753376">
    <property type="component" value="Unassembled WGS sequence"/>
</dbReference>
<dbReference type="Pfam" id="PF01841">
    <property type="entry name" value="Transglut_core"/>
    <property type="match status" value="1"/>
</dbReference>
<dbReference type="PANTHER" id="PTHR42736:SF1">
    <property type="entry name" value="PROTEIN-GLUTAMINE GAMMA-GLUTAMYLTRANSFERASE"/>
    <property type="match status" value="1"/>
</dbReference>
<keyword evidence="2" id="KW-0812">Transmembrane</keyword>
<dbReference type="InterPro" id="IPR002931">
    <property type="entry name" value="Transglutaminase-like"/>
</dbReference>
<dbReference type="InterPro" id="IPR021878">
    <property type="entry name" value="TgpA_N"/>
</dbReference>
<feature type="transmembrane region" description="Helical" evidence="2">
    <location>
        <begin position="170"/>
        <end position="192"/>
    </location>
</feature>
<keyword evidence="2" id="KW-1133">Transmembrane helix</keyword>
<dbReference type="InterPro" id="IPR052901">
    <property type="entry name" value="Bact_TGase-like"/>
</dbReference>
<comment type="caution">
    <text evidence="4">The sequence shown here is derived from an EMBL/GenBank/DDBJ whole genome shotgun (WGS) entry which is preliminary data.</text>
</comment>
<dbReference type="PANTHER" id="PTHR42736">
    <property type="entry name" value="PROTEIN-GLUTAMINE GAMMA-GLUTAMYLTRANSFERASE"/>
    <property type="match status" value="1"/>
</dbReference>
<dbReference type="EMBL" id="JAHKPV010000021">
    <property type="protein sequence ID" value="MBU2875188.1"/>
    <property type="molecule type" value="Genomic_DNA"/>
</dbReference>
<dbReference type="RefSeq" id="WP_216009006.1">
    <property type="nucleotide sequence ID" value="NZ_JAHKPV010000021.1"/>
</dbReference>
<feature type="transmembrane region" description="Helical" evidence="2">
    <location>
        <begin position="116"/>
        <end position="134"/>
    </location>
</feature>
<accession>A0ABS6AAN3</accession>
<feature type="transmembrane region" description="Helical" evidence="2">
    <location>
        <begin position="91"/>
        <end position="109"/>
    </location>
</feature>
<feature type="transmembrane region" description="Helical" evidence="2">
    <location>
        <begin position="41"/>
        <end position="58"/>
    </location>
</feature>
<sequence>MSFWNRPKQEPETQSDTLPSRALLWLMVSFALLLTPQLDRLPVWLVAICVVLAGWRWLTQQGRVRLPGRWLRTGILLSLIAVYLLRVQGSFTVDTAASFFVLTVGLKWLETRTARDFYVLFYILVYLATVNFLFHQEIHWALVNIAAIGLLLIGLQVLNAPELPGGMKAGWRRLGVMLLKVLPIVVLLFVFFPRMEPLWSVPLVSGSARTGISDTMRPGDISSLAQSSDRAFRVTFGGPMPAYRDRYWRGLILDTLDDGTWRQGGYETYRRPGRVNVDGGVGELQPEEYDVLMEPTDQRWAFALESSVAVSDNVGKEADDLFRFRRPADSPVRYRLARDNSPEQTVPELEPGQARRYLQLPAYGNPRARALAADLRHSNSDVGVIRSLLNRFREQPYFYTLRPPKMPNDGIDSLLFDDMRGFCAHYAGATTFVLRSAGIPARVVVGYQGGESGAGDEYLVVRQYDAHAWVEAWVEGQGWVRIDPTAAIAPNRIESGLRDAVAEEGSFLENEWASAQRYGDVALIRWASQQLDRINYQWQRWVVGYQGQSQMDLMSRLPGGLGIKELGYITAGIVGVGLLIAGLISALQMRRGASRDRYGRVLGAWYQLCERAGVPVRSGETPSALASRLAAAEPAVADAARLFARMVNSHYYRPQSKSAAARDGSDDVQRMRRLLATMKRQLRKASKTQRSNSRSLAHSGKHSD</sequence>
<evidence type="ECO:0000313" key="5">
    <source>
        <dbReference type="Proteomes" id="UP000753376"/>
    </source>
</evidence>
<feature type="transmembrane region" description="Helical" evidence="2">
    <location>
        <begin position="70"/>
        <end position="85"/>
    </location>
</feature>
<feature type="transmembrane region" description="Helical" evidence="2">
    <location>
        <begin position="566"/>
        <end position="587"/>
    </location>
</feature>
<feature type="region of interest" description="Disordered" evidence="1">
    <location>
        <begin position="675"/>
        <end position="704"/>
    </location>
</feature>
<keyword evidence="2" id="KW-0472">Membrane</keyword>
<evidence type="ECO:0000256" key="1">
    <source>
        <dbReference type="SAM" id="MobiDB-lite"/>
    </source>
</evidence>
<organism evidence="4 5">
    <name type="scientific">Marinobacter salexigens</name>
    <dbReference type="NCBI Taxonomy" id="1925763"/>
    <lineage>
        <taxon>Bacteria</taxon>
        <taxon>Pseudomonadati</taxon>
        <taxon>Pseudomonadota</taxon>
        <taxon>Gammaproteobacteria</taxon>
        <taxon>Pseudomonadales</taxon>
        <taxon>Marinobacteraceae</taxon>
        <taxon>Marinobacter</taxon>
    </lineage>
</organism>
<dbReference type="InterPro" id="IPR025403">
    <property type="entry name" value="TgpA-like_C"/>
</dbReference>